<evidence type="ECO:0000313" key="1">
    <source>
        <dbReference type="EMBL" id="KAA8827203.1"/>
    </source>
</evidence>
<accession>A0A5M9ZIM5</accession>
<reference evidence="1 2" key="1">
    <citation type="journal article" date="2019" name="Syst. Appl. Microbiol.">
        <title>Characterization of Bifidobacterium species in feaces of the Egyptian fruit bat: Description of B. vespertilionis sp. nov. and B. rousetti sp. nov.</title>
        <authorList>
            <person name="Modesto M."/>
            <person name="Satti M."/>
            <person name="Watanabe K."/>
            <person name="Puglisi E."/>
            <person name="Morelli L."/>
            <person name="Huang C.-H."/>
            <person name="Liou J.-S."/>
            <person name="Miyashita M."/>
            <person name="Tamura T."/>
            <person name="Saito S."/>
            <person name="Mori K."/>
            <person name="Huang L."/>
            <person name="Sciavilla P."/>
            <person name="Sandri C."/>
            <person name="Spiezio C."/>
            <person name="Vitali F."/>
            <person name="Cavalieri D."/>
            <person name="Perpetuini G."/>
            <person name="Tofalo R."/>
            <person name="Bonetti A."/>
            <person name="Arita M."/>
            <person name="Mattarelli P."/>
        </authorList>
    </citation>
    <scope>NUCLEOTIDE SEQUENCE [LARGE SCALE GENOMIC DNA]</scope>
    <source>
        <strain evidence="1 2">RST17</strain>
    </source>
</reference>
<sequence>MNWLLDWLEAELEKVRAAKAECGREGYRLSFIAYERARMFDRWLAEHDRQVAEKAYQEGYTSGWYRGWEDDGDHICHDNPFRKDKS</sequence>
<evidence type="ECO:0000313" key="2">
    <source>
        <dbReference type="Proteomes" id="UP000410049"/>
    </source>
</evidence>
<dbReference type="AlphaFoldDB" id="A0A5M9ZIM5"/>
<dbReference type="RefSeq" id="WP_150379672.1">
    <property type="nucleotide sequence ID" value="NZ_RZUH01000007.1"/>
</dbReference>
<gene>
    <name evidence="1" type="ORF">EMO91_09120</name>
</gene>
<name>A0A5M9ZIM5_9BIFI</name>
<comment type="caution">
    <text evidence="1">The sequence shown here is derived from an EMBL/GenBank/DDBJ whole genome shotgun (WGS) entry which is preliminary data.</text>
</comment>
<dbReference type="EMBL" id="RZUH01000007">
    <property type="protein sequence ID" value="KAA8827203.1"/>
    <property type="molecule type" value="Genomic_DNA"/>
</dbReference>
<protein>
    <submittedName>
        <fullName evidence="1">Uncharacterized protein</fullName>
    </submittedName>
</protein>
<proteinExistence type="predicted"/>
<dbReference type="Proteomes" id="UP000410049">
    <property type="component" value="Unassembled WGS sequence"/>
</dbReference>
<organism evidence="1 2">
    <name type="scientific">Bifidobacterium myosotis</name>
    <dbReference type="NCBI Taxonomy" id="1630166"/>
    <lineage>
        <taxon>Bacteria</taxon>
        <taxon>Bacillati</taxon>
        <taxon>Actinomycetota</taxon>
        <taxon>Actinomycetes</taxon>
        <taxon>Bifidobacteriales</taxon>
        <taxon>Bifidobacteriaceae</taxon>
        <taxon>Bifidobacterium</taxon>
    </lineage>
</organism>